<keyword evidence="13" id="KW-1185">Reference proteome</keyword>
<dbReference type="Proteomes" id="UP000608450">
    <property type="component" value="Unassembled WGS sequence"/>
</dbReference>
<sequence length="533" mass="57233">MKPRKPLKLGRKRAWLNGSALAVALASLSTVSAPAAVAADDDGELLSFQTKPAASVATTAKPAATSSVAAGPVETVVPARAAPAPAAADKKVLASSALDLSLPAALASNSRSAVGADGAPAQGADLQLSTLEYLRNMVGIALSISPEMKQASASLDAAHSDVDQAKGARWPQVQVGLNSPTIRSKKQDGEGDGSGTSIQVVTPVYDFGAISNTIDSRSKTANAQEQAVEQARVTVAYNTVASLLELSHQQEALVATDRYVSRMRELVDMLSQISQVDPGRRSEVVQARARLLQAETSRANVQAKLQQVKTSLAKLVGEDVVVPASVKWEWTRMNLERALSEMQESPAIQQARWEMDAARANAESVKSSQLPALNWVIGRNTGNDVLSNNEPWSTGLAVQWNAFQGGSGRAAQRAAYQRADAAEQKMETARREAEYQIRNLAEQRDLAVSRIGEFDSLLAESDSVRKMFYDQWYHLGKRTLLDVLIAENDYYSGQVQSIDNFYASKSADLQIRSEASGLLAWLAMGEDRTAVQR</sequence>
<dbReference type="PANTHER" id="PTHR30026">
    <property type="entry name" value="OUTER MEMBRANE PROTEIN TOLC"/>
    <property type="match status" value="1"/>
</dbReference>
<keyword evidence="8" id="KW-0175">Coiled coil</keyword>
<dbReference type="PROSITE" id="PS51318">
    <property type="entry name" value="TAT"/>
    <property type="match status" value="1"/>
</dbReference>
<name>A0A6G6IRN1_PSENT</name>
<dbReference type="KEGG" id="pnt:G5B91_05295"/>
<dbReference type="AlphaFoldDB" id="A0A6G6IRN1"/>
<evidence type="ECO:0000256" key="4">
    <source>
        <dbReference type="ARBA" id="ARBA00022452"/>
    </source>
</evidence>
<dbReference type="GO" id="GO:0009279">
    <property type="term" value="C:cell outer membrane"/>
    <property type="evidence" value="ECO:0007669"/>
    <property type="project" value="UniProtKB-SubCell"/>
</dbReference>
<evidence type="ECO:0000256" key="3">
    <source>
        <dbReference type="ARBA" id="ARBA00022448"/>
    </source>
</evidence>
<dbReference type="InterPro" id="IPR051906">
    <property type="entry name" value="TolC-like"/>
</dbReference>
<dbReference type="SUPFAM" id="SSF56954">
    <property type="entry name" value="Outer membrane efflux proteins (OEP)"/>
    <property type="match status" value="1"/>
</dbReference>
<evidence type="ECO:0000256" key="6">
    <source>
        <dbReference type="ARBA" id="ARBA00023136"/>
    </source>
</evidence>
<dbReference type="EMBL" id="JADTFC010000007">
    <property type="protein sequence ID" value="MBG6286842.1"/>
    <property type="molecule type" value="Genomic_DNA"/>
</dbReference>
<keyword evidence="7" id="KW-0998">Cell outer membrane</keyword>
<gene>
    <name evidence="11" type="ORF">G5B91_05295</name>
    <name evidence="10" type="ORF">I5I61_05225</name>
</gene>
<accession>A0A6G6IRN1</accession>
<keyword evidence="4" id="KW-1134">Transmembrane beta strand</keyword>
<dbReference type="Proteomes" id="UP000501063">
    <property type="component" value="Chromosome"/>
</dbReference>
<evidence type="ECO:0000256" key="9">
    <source>
        <dbReference type="SAM" id="SignalP"/>
    </source>
</evidence>
<proteinExistence type="inferred from homology"/>
<evidence type="ECO:0000313" key="10">
    <source>
        <dbReference type="EMBL" id="MBG6286842.1"/>
    </source>
</evidence>
<protein>
    <submittedName>
        <fullName evidence="11">TolC family protein</fullName>
    </submittedName>
</protein>
<dbReference type="RefSeq" id="WP_024765647.1">
    <property type="nucleotide sequence ID" value="NZ_CP049140.1"/>
</dbReference>
<dbReference type="InterPro" id="IPR006311">
    <property type="entry name" value="TAT_signal"/>
</dbReference>
<evidence type="ECO:0000256" key="7">
    <source>
        <dbReference type="ARBA" id="ARBA00023237"/>
    </source>
</evidence>
<keyword evidence="3" id="KW-0813">Transport</keyword>
<dbReference type="InterPro" id="IPR003423">
    <property type="entry name" value="OMP_efflux"/>
</dbReference>
<reference evidence="10 13" key="2">
    <citation type="submission" date="2020-11" db="EMBL/GenBank/DDBJ databases">
        <title>Enhanced detection system for hospital associated transmission using whole genome sequencing surveillance.</title>
        <authorList>
            <person name="Harrison L.H."/>
            <person name="Van Tyne D."/>
            <person name="Marsh J.W."/>
            <person name="Griffith M.P."/>
            <person name="Snyder D.J."/>
            <person name="Cooper V.S."/>
            <person name="Mustapha M."/>
        </authorList>
    </citation>
    <scope>NUCLEOTIDE SEQUENCE [LARGE SCALE GENOMIC DNA]</scope>
    <source>
        <strain evidence="10 13">PSA00705</strain>
    </source>
</reference>
<keyword evidence="6" id="KW-0472">Membrane</keyword>
<feature type="signal peptide" evidence="9">
    <location>
        <begin position="1"/>
        <end position="35"/>
    </location>
</feature>
<dbReference type="PANTHER" id="PTHR30026:SF22">
    <property type="entry name" value="OUTER MEMBRANE EFFLUX PROTEIN"/>
    <property type="match status" value="1"/>
</dbReference>
<organism evidence="11 12">
    <name type="scientific">Pseudomonas nitroreducens</name>
    <dbReference type="NCBI Taxonomy" id="46680"/>
    <lineage>
        <taxon>Bacteria</taxon>
        <taxon>Pseudomonadati</taxon>
        <taxon>Pseudomonadota</taxon>
        <taxon>Gammaproteobacteria</taxon>
        <taxon>Pseudomonadales</taxon>
        <taxon>Pseudomonadaceae</taxon>
        <taxon>Pseudomonas</taxon>
    </lineage>
</organism>
<keyword evidence="5" id="KW-0812">Transmembrane</keyword>
<comment type="subcellular location">
    <subcellularLocation>
        <location evidence="1">Cell outer membrane</location>
    </subcellularLocation>
</comment>
<reference evidence="11 12" key="1">
    <citation type="submission" date="2020-02" db="EMBL/GenBank/DDBJ databases">
        <title>Integrative conjugative elements (ICEs) and plasmids drive adaptation of Pseudomonas nitroreducens strain HBP1 to wastewater environment.</title>
        <authorList>
            <person name="Sentchilo V."/>
            <person name="Carraro N."/>
            <person name="Bertelli C."/>
            <person name="van der Meer J.R."/>
        </authorList>
    </citation>
    <scope>NUCLEOTIDE SEQUENCE [LARGE SCALE GENOMIC DNA]</scope>
    <source>
        <strain evidence="11 12">HBP1</strain>
    </source>
</reference>
<evidence type="ECO:0000313" key="12">
    <source>
        <dbReference type="Proteomes" id="UP000501063"/>
    </source>
</evidence>
<dbReference type="Pfam" id="PF02321">
    <property type="entry name" value="OEP"/>
    <property type="match status" value="2"/>
</dbReference>
<comment type="similarity">
    <text evidence="2">Belongs to the outer membrane factor (OMF) (TC 1.B.17) family.</text>
</comment>
<dbReference type="GO" id="GO:0015562">
    <property type="term" value="F:efflux transmembrane transporter activity"/>
    <property type="evidence" value="ECO:0007669"/>
    <property type="project" value="InterPro"/>
</dbReference>
<keyword evidence="9" id="KW-0732">Signal</keyword>
<dbReference type="Gene3D" id="1.20.1600.10">
    <property type="entry name" value="Outer membrane efflux proteins (OEP)"/>
    <property type="match status" value="1"/>
</dbReference>
<evidence type="ECO:0000313" key="11">
    <source>
        <dbReference type="EMBL" id="QIE85709.1"/>
    </source>
</evidence>
<dbReference type="GO" id="GO:0015288">
    <property type="term" value="F:porin activity"/>
    <property type="evidence" value="ECO:0007669"/>
    <property type="project" value="TreeGrafter"/>
</dbReference>
<evidence type="ECO:0000256" key="2">
    <source>
        <dbReference type="ARBA" id="ARBA00007613"/>
    </source>
</evidence>
<evidence type="ECO:0000256" key="1">
    <source>
        <dbReference type="ARBA" id="ARBA00004442"/>
    </source>
</evidence>
<dbReference type="GO" id="GO:1990281">
    <property type="term" value="C:efflux pump complex"/>
    <property type="evidence" value="ECO:0007669"/>
    <property type="project" value="TreeGrafter"/>
</dbReference>
<evidence type="ECO:0000256" key="5">
    <source>
        <dbReference type="ARBA" id="ARBA00022692"/>
    </source>
</evidence>
<dbReference type="EMBL" id="CP049140">
    <property type="protein sequence ID" value="QIE85709.1"/>
    <property type="molecule type" value="Genomic_DNA"/>
</dbReference>
<evidence type="ECO:0000313" key="13">
    <source>
        <dbReference type="Proteomes" id="UP000608450"/>
    </source>
</evidence>
<feature type="chain" id="PRO_5026257743" evidence="9">
    <location>
        <begin position="36"/>
        <end position="533"/>
    </location>
</feature>
<feature type="coiled-coil region" evidence="8">
    <location>
        <begin position="412"/>
        <end position="443"/>
    </location>
</feature>
<evidence type="ECO:0000256" key="8">
    <source>
        <dbReference type="SAM" id="Coils"/>
    </source>
</evidence>